<dbReference type="PROSITE" id="PS01124">
    <property type="entry name" value="HTH_ARAC_FAMILY_2"/>
    <property type="match status" value="1"/>
</dbReference>
<evidence type="ECO:0000259" key="5">
    <source>
        <dbReference type="PROSITE" id="PS01124"/>
    </source>
</evidence>
<dbReference type="KEGG" id="ten:LPB136_09790"/>
<evidence type="ECO:0000256" key="4">
    <source>
        <dbReference type="SAM" id="Phobius"/>
    </source>
</evidence>
<dbReference type="PANTHER" id="PTHR43280">
    <property type="entry name" value="ARAC-FAMILY TRANSCRIPTIONAL REGULATOR"/>
    <property type="match status" value="1"/>
</dbReference>
<evidence type="ECO:0000313" key="6">
    <source>
        <dbReference type="EMBL" id="APG65636.1"/>
    </source>
</evidence>
<dbReference type="STRING" id="1850252.LPB136_09790"/>
<dbReference type="PRINTS" id="PR00032">
    <property type="entry name" value="HTHARAC"/>
</dbReference>
<dbReference type="Gene3D" id="1.10.10.60">
    <property type="entry name" value="Homeodomain-like"/>
    <property type="match status" value="2"/>
</dbReference>
<keyword evidence="4" id="KW-0472">Membrane</keyword>
<dbReference type="InterPro" id="IPR018060">
    <property type="entry name" value="HTH_AraC"/>
</dbReference>
<sequence length="371" mass="43330">MREISLLSIIGIVSFCISLLLAFFLLSVKSKNKISNKLFAAFLILSAIDLSGWFQYLYLPGLSNLGMLKSLFSFFQMPVLYFYVLSVCYSDFKLKPKHLLHTIPFFIANILLIPRFYAVNQELKIKLWEDYNSIWELIYVHISIELQFIIYIILIFILLNRYKKIYQQNFSDTGSKAFDWLFQFTLVSAIIHSVVIVKNFLKYIDNRENTFESVQLLVSILGLIVICWYVLKALKYPQLFNAVDSKTALVSSSKNIFKNENNKEIERLTSYMKTEKPYLNPSLSIRNLAEELKMNSRDVSVLINQNLNQHFFDFVNEYRIKEAMEILKNPSKSKHTVLEILYEVGFNSKSSFNTAFKKHTGKTPTEFRKST</sequence>
<dbReference type="Proteomes" id="UP000181898">
    <property type="component" value="Chromosome"/>
</dbReference>
<evidence type="ECO:0000256" key="2">
    <source>
        <dbReference type="ARBA" id="ARBA00023125"/>
    </source>
</evidence>
<feature type="transmembrane region" description="Helical" evidence="4">
    <location>
        <begin position="213"/>
        <end position="231"/>
    </location>
</feature>
<dbReference type="InterPro" id="IPR009057">
    <property type="entry name" value="Homeodomain-like_sf"/>
</dbReference>
<keyword evidence="1" id="KW-0805">Transcription regulation</keyword>
<evidence type="ECO:0000256" key="1">
    <source>
        <dbReference type="ARBA" id="ARBA00023015"/>
    </source>
</evidence>
<keyword evidence="4" id="KW-0812">Transmembrane</keyword>
<dbReference type="Pfam" id="PF12833">
    <property type="entry name" value="HTH_18"/>
    <property type="match status" value="1"/>
</dbReference>
<keyword evidence="7" id="KW-1185">Reference proteome</keyword>
<dbReference type="SMART" id="SM00342">
    <property type="entry name" value="HTH_ARAC"/>
    <property type="match status" value="1"/>
</dbReference>
<dbReference type="InterPro" id="IPR018062">
    <property type="entry name" value="HTH_AraC-typ_CS"/>
</dbReference>
<organism evidence="6 7">
    <name type="scientific">Tenacibaculum todarodis</name>
    <dbReference type="NCBI Taxonomy" id="1850252"/>
    <lineage>
        <taxon>Bacteria</taxon>
        <taxon>Pseudomonadati</taxon>
        <taxon>Bacteroidota</taxon>
        <taxon>Flavobacteriia</taxon>
        <taxon>Flavobacteriales</taxon>
        <taxon>Flavobacteriaceae</taxon>
        <taxon>Tenacibaculum</taxon>
    </lineage>
</organism>
<dbReference type="AlphaFoldDB" id="A0A1L3JKE8"/>
<feature type="transmembrane region" description="Helical" evidence="4">
    <location>
        <begin position="99"/>
        <end position="118"/>
    </location>
</feature>
<feature type="transmembrane region" description="Helical" evidence="4">
    <location>
        <begin position="71"/>
        <end position="92"/>
    </location>
</feature>
<proteinExistence type="predicted"/>
<gene>
    <name evidence="6" type="ORF">LPB136_09790</name>
</gene>
<name>A0A1L3JKE8_9FLAO</name>
<keyword evidence="4" id="KW-1133">Transmembrane helix</keyword>
<dbReference type="OrthoDB" id="9779074at2"/>
<dbReference type="GO" id="GO:0003700">
    <property type="term" value="F:DNA-binding transcription factor activity"/>
    <property type="evidence" value="ECO:0007669"/>
    <property type="project" value="InterPro"/>
</dbReference>
<dbReference type="PROSITE" id="PS00041">
    <property type="entry name" value="HTH_ARAC_FAMILY_1"/>
    <property type="match status" value="1"/>
</dbReference>
<dbReference type="GO" id="GO:0043565">
    <property type="term" value="F:sequence-specific DNA binding"/>
    <property type="evidence" value="ECO:0007669"/>
    <property type="project" value="InterPro"/>
</dbReference>
<evidence type="ECO:0000256" key="3">
    <source>
        <dbReference type="ARBA" id="ARBA00023163"/>
    </source>
</evidence>
<dbReference type="PANTHER" id="PTHR43280:SF29">
    <property type="entry name" value="ARAC-FAMILY TRANSCRIPTIONAL REGULATOR"/>
    <property type="match status" value="1"/>
</dbReference>
<feature type="transmembrane region" description="Helical" evidence="4">
    <location>
        <begin position="38"/>
        <end position="59"/>
    </location>
</feature>
<dbReference type="RefSeq" id="WP_072556160.1">
    <property type="nucleotide sequence ID" value="NZ_CP018155.1"/>
</dbReference>
<feature type="domain" description="HTH araC/xylS-type" evidence="5">
    <location>
        <begin position="266"/>
        <end position="370"/>
    </location>
</feature>
<feature type="transmembrane region" description="Helical" evidence="4">
    <location>
        <begin position="138"/>
        <end position="159"/>
    </location>
</feature>
<feature type="transmembrane region" description="Helical" evidence="4">
    <location>
        <begin position="180"/>
        <end position="201"/>
    </location>
</feature>
<dbReference type="EMBL" id="CP018155">
    <property type="protein sequence ID" value="APG65636.1"/>
    <property type="molecule type" value="Genomic_DNA"/>
</dbReference>
<keyword evidence="3" id="KW-0804">Transcription</keyword>
<evidence type="ECO:0000313" key="7">
    <source>
        <dbReference type="Proteomes" id="UP000181898"/>
    </source>
</evidence>
<dbReference type="InterPro" id="IPR020449">
    <property type="entry name" value="Tscrpt_reg_AraC-type_HTH"/>
</dbReference>
<keyword evidence="2 6" id="KW-0238">DNA-binding</keyword>
<accession>A0A1L3JKE8</accession>
<feature type="transmembrane region" description="Helical" evidence="4">
    <location>
        <begin position="6"/>
        <end position="26"/>
    </location>
</feature>
<protein>
    <submittedName>
        <fullName evidence="6">DNA-binding protein</fullName>
    </submittedName>
</protein>
<reference evidence="6 7" key="1">
    <citation type="submission" date="2016-11" db="EMBL/GenBank/DDBJ databases">
        <title>Tenacibaculum sp. LPB0136, isolated from marine environment.</title>
        <authorList>
            <person name="Kim E."/>
            <person name="Yi H."/>
        </authorList>
    </citation>
    <scope>NUCLEOTIDE SEQUENCE [LARGE SCALE GENOMIC DNA]</scope>
    <source>
        <strain evidence="6 7">LPB0136</strain>
    </source>
</reference>
<dbReference type="SUPFAM" id="SSF46689">
    <property type="entry name" value="Homeodomain-like"/>
    <property type="match status" value="1"/>
</dbReference>